<dbReference type="InterPro" id="IPR010255">
    <property type="entry name" value="Haem_peroxidase_sf"/>
</dbReference>
<dbReference type="Gene3D" id="1.10.520.10">
    <property type="match status" value="2"/>
</dbReference>
<sequence>MAVGGRGRRPLLLLLLLLAVALALAARARAQLSPGFYSASCPTVHGVVRQVMSQAVMNDTRAGAAVLRLFYHDCFVGGCDASVLLDDTPAAPGEKGVGPNAVGSTTVFDLVDTIKAQVEAVCPATVSCADVLAIAARDSVNLLGGPSWAVPLGRRDALSPSRSAVSTDLPGPEADISALVSAFAAKGLSSRDLAALSGAHTVGRASCVNFRTRVYCDANVSPAFASHQRQSCPASGGDAALAPLDSLTPDAFDNGYYRNLVAGAGLLHSDQELFNNGPVDSVVQLYSSNAAAFSSDFAASMIRLGNIGPLTGSTGEVRLNCRKFSATMAAMSASGRRVFLLGALLLVAVSCHGGFGGVGVAEGLSTRYYAKTCPAVESVVRSVMARAVAADRRMGASVLRLFFHDCFVNGCDGSVLLDDAPPGFTGEKGAGANAGSARGFEVVDAAKARVEAACRATVSCADVLALAARDAVALLGGPTWPVRLGRKDARTASQAAANGNLPGPVSSLTSLLATFAAKGLSARDMTALSGAHTVGRARCATFRGRVNGGDANVNATFATQLRRLCPAGTGGDGNLAPLDAQTPDVFDNGYFRELTKQRGLLHSDQELFAAGGGGRSSSQDALVRKYAGNGAEFARDFAKAMVKMGNLAPAAGTPVEVRLNCRKPN</sequence>
<feature type="binding site" evidence="18">
    <location>
        <position position="412"/>
    </location>
    <ligand>
        <name>Ca(2+)</name>
        <dbReference type="ChEBI" id="CHEBI:29108"/>
        <label>1</label>
    </ligand>
</feature>
<dbReference type="Pfam" id="PF00141">
    <property type="entry name" value="peroxidase"/>
    <property type="match status" value="2"/>
</dbReference>
<dbReference type="GO" id="GO:0005576">
    <property type="term" value="C:extracellular region"/>
    <property type="evidence" value="ECO:0007669"/>
    <property type="project" value="UniProtKB-SubCell"/>
</dbReference>
<keyword evidence="5" id="KW-0575">Peroxidase</keyword>
<dbReference type="PANTHER" id="PTHR31388">
    <property type="entry name" value="PEROXIDASE 72-RELATED"/>
    <property type="match status" value="1"/>
</dbReference>
<evidence type="ECO:0000256" key="2">
    <source>
        <dbReference type="ARBA" id="ARBA00004613"/>
    </source>
</evidence>
<keyword evidence="8 22" id="KW-0732">Signal</keyword>
<feature type="disulfide bond" evidence="20">
    <location>
        <begin position="539"/>
        <end position="565"/>
    </location>
</feature>
<dbReference type="STRING" id="4536.A0A0E0G433"/>
<keyword evidence="21" id="KW-0472">Membrane</keyword>
<dbReference type="PANTHER" id="PTHR31388:SF17">
    <property type="entry name" value="PEROXIDASE"/>
    <property type="match status" value="1"/>
</dbReference>
<dbReference type="InterPro" id="IPR000823">
    <property type="entry name" value="Peroxidase_pln"/>
</dbReference>
<evidence type="ECO:0000313" key="25">
    <source>
        <dbReference type="Proteomes" id="UP000006591"/>
    </source>
</evidence>
<evidence type="ECO:0000256" key="3">
    <source>
        <dbReference type="ARBA" id="ARBA00006873"/>
    </source>
</evidence>
<feature type="binding site" evidence="18">
    <location>
        <position position="410"/>
    </location>
    <ligand>
        <name>Ca(2+)</name>
        <dbReference type="ChEBI" id="CHEBI:29108"/>
        <label>1</label>
    </ligand>
</feature>
<evidence type="ECO:0000256" key="6">
    <source>
        <dbReference type="ARBA" id="ARBA00022617"/>
    </source>
</evidence>
<dbReference type="FunFam" id="1.10.420.10:FF:000001">
    <property type="entry name" value="Peroxidase"/>
    <property type="match status" value="1"/>
</dbReference>
<keyword evidence="25" id="KW-1185">Reference proteome</keyword>
<feature type="binding site" evidence="18">
    <location>
        <position position="414"/>
    </location>
    <ligand>
        <name>Ca(2+)</name>
        <dbReference type="ChEBI" id="CHEBI:29108"/>
        <label>1</label>
    </ligand>
</feature>
<evidence type="ECO:0000256" key="17">
    <source>
        <dbReference type="PIRSR" id="PIRSR600823-2"/>
    </source>
</evidence>
<evidence type="ECO:0000256" key="20">
    <source>
        <dbReference type="PIRSR" id="PIRSR600823-5"/>
    </source>
</evidence>
<evidence type="ECO:0000256" key="12">
    <source>
        <dbReference type="ARBA" id="ARBA00023157"/>
    </source>
</evidence>
<keyword evidence="9 18" id="KW-0106">Calcium</keyword>
<feature type="binding site" evidence="18">
    <location>
        <position position="582"/>
    </location>
    <ligand>
        <name>Ca(2+)</name>
        <dbReference type="ChEBI" id="CHEBI:29108"/>
        <label>2</label>
    </ligand>
</feature>
<dbReference type="SUPFAM" id="SSF48113">
    <property type="entry name" value="Heme-dependent peroxidases"/>
    <property type="match status" value="2"/>
</dbReference>
<dbReference type="EnsemblPlants" id="ONIVA02G11160.1">
    <property type="protein sequence ID" value="ONIVA02G11160.1"/>
    <property type="gene ID" value="ONIVA02G11160"/>
</dbReference>
<dbReference type="InterPro" id="IPR002016">
    <property type="entry name" value="Haem_peroxidase"/>
</dbReference>
<comment type="cofactor">
    <cofactor evidence="18">
        <name>heme b</name>
        <dbReference type="ChEBI" id="CHEBI:60344"/>
    </cofactor>
    <text evidence="18">Binds 1 heme b (iron(II)-protoporphyrin IX) group per subunit.</text>
</comment>
<keyword evidence="14" id="KW-0873">Pyrrolidone carboxylic acid</keyword>
<evidence type="ECO:0000256" key="19">
    <source>
        <dbReference type="PIRSR" id="PIRSR600823-4"/>
    </source>
</evidence>
<dbReference type="FunFam" id="1.10.420.10:FF:000006">
    <property type="entry name" value="Peroxidase"/>
    <property type="match status" value="1"/>
</dbReference>
<keyword evidence="15" id="KW-0376">Hydrogen peroxide</keyword>
<evidence type="ECO:0000256" key="7">
    <source>
        <dbReference type="ARBA" id="ARBA00022723"/>
    </source>
</evidence>
<feature type="binding site" evidence="18">
    <location>
        <position position="533"/>
    </location>
    <ligand>
        <name>Ca(2+)</name>
        <dbReference type="ChEBI" id="CHEBI:29108"/>
        <label>2</label>
    </ligand>
</feature>
<dbReference type="CDD" id="cd00693">
    <property type="entry name" value="secretory_peroxidase"/>
    <property type="match status" value="2"/>
</dbReference>
<feature type="domain" description="Plant heme peroxidase family profile" evidence="23">
    <location>
        <begin position="363"/>
        <end position="665"/>
    </location>
</feature>
<dbReference type="FunFam" id="1.10.520.10:FF:000009">
    <property type="entry name" value="Peroxidase"/>
    <property type="match status" value="2"/>
</dbReference>
<comment type="catalytic activity">
    <reaction evidence="1">
        <text>2 a phenolic donor + H2O2 = 2 a phenolic radical donor + 2 H2O</text>
        <dbReference type="Rhea" id="RHEA:56136"/>
        <dbReference type="ChEBI" id="CHEBI:15377"/>
        <dbReference type="ChEBI" id="CHEBI:16240"/>
        <dbReference type="ChEBI" id="CHEBI:139520"/>
        <dbReference type="ChEBI" id="CHEBI:139521"/>
        <dbReference type="EC" id="1.11.1.7"/>
    </reaction>
</comment>
<feature type="disulfide bond" evidence="20">
    <location>
        <begin position="460"/>
        <end position="661"/>
    </location>
</feature>
<feature type="binding site" evidence="18">
    <location>
        <position position="579"/>
    </location>
    <ligand>
        <name>Ca(2+)</name>
        <dbReference type="ChEBI" id="CHEBI:29108"/>
        <label>2</label>
    </ligand>
</feature>
<dbReference type="eggNOG" id="ENOG502QPX7">
    <property type="taxonomic scope" value="Eukaryota"/>
</dbReference>
<reference evidence="24" key="1">
    <citation type="submission" date="2015-04" db="UniProtKB">
        <authorList>
            <consortium name="EnsemblPlants"/>
        </authorList>
    </citation>
    <scope>IDENTIFICATION</scope>
    <source>
        <strain evidence="24">SL10</strain>
    </source>
</reference>
<feature type="disulfide bond" evidence="20">
    <location>
        <begin position="373"/>
        <end position="454"/>
    </location>
</feature>
<keyword evidence="11 18" id="KW-0408">Iron</keyword>
<dbReference type="GO" id="GO:0046872">
    <property type="term" value="F:metal ion binding"/>
    <property type="evidence" value="ECO:0007669"/>
    <property type="project" value="UniProtKB-KW"/>
</dbReference>
<dbReference type="PRINTS" id="PR00461">
    <property type="entry name" value="PLPEROXIDASE"/>
</dbReference>
<evidence type="ECO:0000256" key="15">
    <source>
        <dbReference type="ARBA" id="ARBA00023324"/>
    </source>
</evidence>
<dbReference type="PROSITE" id="PS00436">
    <property type="entry name" value="PEROXIDASE_2"/>
    <property type="match status" value="1"/>
</dbReference>
<evidence type="ECO:0000256" key="9">
    <source>
        <dbReference type="ARBA" id="ARBA00022837"/>
    </source>
</evidence>
<evidence type="ECO:0000256" key="4">
    <source>
        <dbReference type="ARBA" id="ARBA00012313"/>
    </source>
</evidence>
<dbReference type="EC" id="1.11.1.7" evidence="4"/>
<evidence type="ECO:0000256" key="14">
    <source>
        <dbReference type="ARBA" id="ARBA00023283"/>
    </source>
</evidence>
<keyword evidence="12 20" id="KW-1015">Disulfide bond</keyword>
<evidence type="ECO:0000256" key="21">
    <source>
        <dbReference type="SAM" id="Phobius"/>
    </source>
</evidence>
<evidence type="ECO:0000256" key="13">
    <source>
        <dbReference type="ARBA" id="ARBA00023180"/>
    </source>
</evidence>
<dbReference type="OMA" id="KFSATMA"/>
<feature type="site" description="Transition state stabilizer" evidence="19">
    <location>
        <position position="400"/>
    </location>
</feature>
<evidence type="ECO:0000256" key="22">
    <source>
        <dbReference type="SAM" id="SignalP"/>
    </source>
</evidence>
<dbReference type="Gene3D" id="1.10.420.10">
    <property type="entry name" value="Peroxidase, domain 2"/>
    <property type="match status" value="2"/>
</dbReference>
<dbReference type="Proteomes" id="UP000006591">
    <property type="component" value="Chromosome 2"/>
</dbReference>
<feature type="binding site" evidence="18">
    <location>
        <position position="427"/>
    </location>
    <ligand>
        <name>Ca(2+)</name>
        <dbReference type="ChEBI" id="CHEBI:29108"/>
        <label>1</label>
    </ligand>
</feature>
<organism evidence="24">
    <name type="scientific">Oryza nivara</name>
    <name type="common">Indian wild rice</name>
    <name type="synonym">Oryza sativa f. spontanea</name>
    <dbReference type="NCBI Taxonomy" id="4536"/>
    <lineage>
        <taxon>Eukaryota</taxon>
        <taxon>Viridiplantae</taxon>
        <taxon>Streptophyta</taxon>
        <taxon>Embryophyta</taxon>
        <taxon>Tracheophyta</taxon>
        <taxon>Spermatophyta</taxon>
        <taxon>Magnoliopsida</taxon>
        <taxon>Liliopsida</taxon>
        <taxon>Poales</taxon>
        <taxon>Poaceae</taxon>
        <taxon>BOP clade</taxon>
        <taxon>Oryzoideae</taxon>
        <taxon>Oryzeae</taxon>
        <taxon>Oryzinae</taxon>
        <taxon>Oryza</taxon>
    </lineage>
</organism>
<feature type="active site" description="Proton acceptor" evidence="16">
    <location>
        <position position="404"/>
    </location>
</feature>
<dbReference type="GO" id="GO:0042744">
    <property type="term" value="P:hydrogen peroxide catabolic process"/>
    <property type="evidence" value="ECO:0007669"/>
    <property type="project" value="UniProtKB-KW"/>
</dbReference>
<dbReference type="PROSITE" id="PS00435">
    <property type="entry name" value="PEROXIDASE_1"/>
    <property type="match status" value="2"/>
</dbReference>
<keyword evidence="13" id="KW-0325">Glycoprotein</keyword>
<protein>
    <recommendedName>
        <fullName evidence="4">peroxidase</fullName>
        <ecNumber evidence="4">1.11.1.7</ecNumber>
    </recommendedName>
</protein>
<feature type="domain" description="Plant heme peroxidase family profile" evidence="23">
    <location>
        <begin position="31"/>
        <end position="325"/>
    </location>
</feature>
<evidence type="ECO:0000256" key="10">
    <source>
        <dbReference type="ARBA" id="ARBA00023002"/>
    </source>
</evidence>
<evidence type="ECO:0000313" key="24">
    <source>
        <dbReference type="EnsemblPlants" id="ONIVA02G11160.1"/>
    </source>
</evidence>
<comment type="subcellular location">
    <subcellularLocation>
        <location evidence="2">Secreted</location>
    </subcellularLocation>
</comment>
<dbReference type="HOGENOM" id="CLU_010543_4_1_1"/>
<dbReference type="InterPro" id="IPR033905">
    <property type="entry name" value="Secretory_peroxidase"/>
</dbReference>
<dbReference type="GO" id="GO:0006979">
    <property type="term" value="P:response to oxidative stress"/>
    <property type="evidence" value="ECO:0007669"/>
    <property type="project" value="InterPro"/>
</dbReference>
<feature type="binding site" description="axial binding residue" evidence="18">
    <location>
        <position position="532"/>
    </location>
    <ligand>
        <name>heme b</name>
        <dbReference type="ChEBI" id="CHEBI:60344"/>
    </ligand>
    <ligandPart>
        <name>Fe</name>
        <dbReference type="ChEBI" id="CHEBI:18248"/>
    </ligandPart>
</feature>
<reference evidence="24" key="2">
    <citation type="submission" date="2018-04" db="EMBL/GenBank/DDBJ databases">
        <title>OnivRS2 (Oryza nivara Reference Sequence Version 2).</title>
        <authorList>
            <person name="Zhang J."/>
            <person name="Kudrna D."/>
            <person name="Lee S."/>
            <person name="Talag J."/>
            <person name="Rajasekar S."/>
            <person name="Welchert J."/>
            <person name="Hsing Y.-I."/>
            <person name="Wing R.A."/>
        </authorList>
    </citation>
    <scope>NUCLEOTIDE SEQUENCE [LARGE SCALE GENOMIC DNA]</scope>
    <source>
        <strain evidence="24">SL10</strain>
    </source>
</reference>
<dbReference type="GO" id="GO:0140825">
    <property type="term" value="F:lactoperoxidase activity"/>
    <property type="evidence" value="ECO:0007669"/>
    <property type="project" value="UniProtKB-EC"/>
</dbReference>
<evidence type="ECO:0000256" key="1">
    <source>
        <dbReference type="ARBA" id="ARBA00000189"/>
    </source>
</evidence>
<evidence type="ECO:0000259" key="23">
    <source>
        <dbReference type="PROSITE" id="PS50873"/>
    </source>
</evidence>
<keyword evidence="10" id="KW-0560">Oxidoreductase</keyword>
<accession>A0A0E0G433</accession>
<comment type="similarity">
    <text evidence="3">Belongs to the peroxidase family. Ascorbate peroxidase subfamily.</text>
</comment>
<keyword evidence="7 18" id="KW-0479">Metal-binding</keyword>
<evidence type="ECO:0000256" key="16">
    <source>
        <dbReference type="PIRSR" id="PIRSR600823-1"/>
    </source>
</evidence>
<dbReference type="InterPro" id="IPR019794">
    <property type="entry name" value="Peroxidases_AS"/>
</dbReference>
<evidence type="ECO:0000256" key="11">
    <source>
        <dbReference type="ARBA" id="ARBA00023004"/>
    </source>
</evidence>
<feature type="binding site" evidence="17">
    <location>
        <position position="502"/>
    </location>
    <ligand>
        <name>substrate</name>
    </ligand>
</feature>
<dbReference type="GO" id="GO:0020037">
    <property type="term" value="F:heme binding"/>
    <property type="evidence" value="ECO:0007669"/>
    <property type="project" value="InterPro"/>
</dbReference>
<dbReference type="Gramene" id="ONIVA02G11160.1">
    <property type="protein sequence ID" value="ONIVA02G11160.1"/>
    <property type="gene ID" value="ONIVA02G11160"/>
</dbReference>
<name>A0A0E0G433_ORYNI</name>
<dbReference type="PROSITE" id="PS50873">
    <property type="entry name" value="PEROXIDASE_4"/>
    <property type="match status" value="2"/>
</dbReference>
<keyword evidence="21" id="KW-0812">Transmembrane</keyword>
<evidence type="ECO:0000256" key="8">
    <source>
        <dbReference type="ARBA" id="ARBA00022729"/>
    </source>
</evidence>
<evidence type="ECO:0000256" key="18">
    <source>
        <dbReference type="PIRSR" id="PIRSR600823-3"/>
    </source>
</evidence>
<feature type="binding site" evidence="18">
    <location>
        <position position="405"/>
    </location>
    <ligand>
        <name>Ca(2+)</name>
        <dbReference type="ChEBI" id="CHEBI:29108"/>
        <label>1</label>
    </ligand>
</feature>
<feature type="binding site" evidence="18">
    <location>
        <position position="587"/>
    </location>
    <ligand>
        <name>Ca(2+)</name>
        <dbReference type="ChEBI" id="CHEBI:29108"/>
        <label>2</label>
    </ligand>
</feature>
<proteinExistence type="inferred from homology"/>
<keyword evidence="21" id="KW-1133">Transmembrane helix</keyword>
<dbReference type="AlphaFoldDB" id="A0A0E0G433"/>
<feature type="chain" id="PRO_5002359860" description="peroxidase" evidence="22">
    <location>
        <begin position="26"/>
        <end position="665"/>
    </location>
</feature>
<feature type="signal peptide" evidence="22">
    <location>
        <begin position="1"/>
        <end position="25"/>
    </location>
</feature>
<dbReference type="PRINTS" id="PR00458">
    <property type="entry name" value="PEROXIDASE"/>
</dbReference>
<feature type="transmembrane region" description="Helical" evidence="21">
    <location>
        <begin position="338"/>
        <end position="361"/>
    </location>
</feature>
<dbReference type="InterPro" id="IPR019793">
    <property type="entry name" value="Peroxidases_heam-ligand_BS"/>
</dbReference>
<comment type="cofactor">
    <cofactor evidence="18">
        <name>Ca(2+)</name>
        <dbReference type="ChEBI" id="CHEBI:29108"/>
    </cofactor>
    <text evidence="18">Binds 2 calcium ions per subunit.</text>
</comment>
<feature type="binding site" evidence="18">
    <location>
        <position position="408"/>
    </location>
    <ligand>
        <name>Ca(2+)</name>
        <dbReference type="ChEBI" id="CHEBI:29108"/>
        <label>1</label>
    </ligand>
</feature>
<evidence type="ECO:0000256" key="5">
    <source>
        <dbReference type="ARBA" id="ARBA00022559"/>
    </source>
</evidence>
<keyword evidence="6" id="KW-0349">Heme</keyword>
<feature type="disulfide bond" evidence="20">
    <location>
        <begin position="406"/>
        <end position="411"/>
    </location>
</feature>